<dbReference type="PANTHER" id="PTHR10996:SF268">
    <property type="entry name" value="GLYOXYLATE_HYDROXYPYRUVATE REDUCTASE HPR3"/>
    <property type="match status" value="1"/>
</dbReference>
<evidence type="ECO:0000256" key="5">
    <source>
        <dbReference type="ARBA" id="ARBA00023238"/>
    </source>
</evidence>
<dbReference type="InterPro" id="IPR006140">
    <property type="entry name" value="D-isomer_DH_NAD-bd"/>
</dbReference>
<evidence type="ECO:0000256" key="6">
    <source>
        <dbReference type="ARBA" id="ARBA00061400"/>
    </source>
</evidence>
<dbReference type="InterPro" id="IPR036291">
    <property type="entry name" value="NAD(P)-bd_dom_sf"/>
</dbReference>
<keyword evidence="4" id="KW-0520">NAD</keyword>
<dbReference type="EMBL" id="JAXQNO010000012">
    <property type="protein sequence ID" value="KAK4786559.1"/>
    <property type="molecule type" value="Genomic_DNA"/>
</dbReference>
<feature type="domain" description="D-isomer specific 2-hydroxyacid dehydrogenase NAD-binding" evidence="7">
    <location>
        <begin position="42"/>
        <end position="168"/>
    </location>
</feature>
<dbReference type="GO" id="GO:0009854">
    <property type="term" value="P:oxidative photosynthetic carbon pathway"/>
    <property type="evidence" value="ECO:0007669"/>
    <property type="project" value="UniProtKB-KW"/>
</dbReference>
<dbReference type="PANTHER" id="PTHR10996">
    <property type="entry name" value="2-HYDROXYACID DEHYDROGENASE-RELATED"/>
    <property type="match status" value="1"/>
</dbReference>
<evidence type="ECO:0000256" key="1">
    <source>
        <dbReference type="ARBA" id="ARBA00022594"/>
    </source>
</evidence>
<dbReference type="Gene3D" id="3.40.50.720">
    <property type="entry name" value="NAD(P)-binding Rossmann-like Domain"/>
    <property type="match status" value="1"/>
</dbReference>
<gene>
    <name evidence="8" type="ORF">SAY86_010392</name>
</gene>
<dbReference type="GO" id="GO:0005829">
    <property type="term" value="C:cytosol"/>
    <property type="evidence" value="ECO:0007669"/>
    <property type="project" value="TreeGrafter"/>
</dbReference>
<comment type="similarity">
    <text evidence="6">Belongs to the D-isomer specific 2-hydroxyacid dehydrogenase family. GyaR subfamily.</text>
</comment>
<keyword evidence="1" id="KW-0323">Glycolate pathway</keyword>
<keyword evidence="5" id="KW-0601">Photorespiration</keyword>
<sequence>MTCQRSWWGRKRKKKPHEHVRSIPCGYTEWGDELELWDSVLVGLETAKRLSSLGCIISYTSRSKKPSASFAYYPDVLELASNSDALIVCCSLTQETYHIINEEVMRALGKRGVVVNVGRGPLIDEARMVEWSVHGDLGGAGLDVFEHEPKVPKELLGLDNVVLSPHCAVIIPSSAGSHREQLDCLLRQQAPGISCTVSMIKSQCLLFDAGRQ</sequence>
<dbReference type="GO" id="GO:0051287">
    <property type="term" value="F:NAD binding"/>
    <property type="evidence" value="ECO:0007669"/>
    <property type="project" value="InterPro"/>
</dbReference>
<evidence type="ECO:0000313" key="9">
    <source>
        <dbReference type="Proteomes" id="UP001346149"/>
    </source>
</evidence>
<accession>A0AAN7R074</accession>
<dbReference type="GO" id="GO:0030267">
    <property type="term" value="F:glyoxylate reductase (NADPH) activity"/>
    <property type="evidence" value="ECO:0007669"/>
    <property type="project" value="UniProtKB-ARBA"/>
</dbReference>
<name>A0AAN7R074_TRANT</name>
<proteinExistence type="inferred from homology"/>
<evidence type="ECO:0000256" key="2">
    <source>
        <dbReference type="ARBA" id="ARBA00022857"/>
    </source>
</evidence>
<keyword evidence="2" id="KW-0521">NADP</keyword>
<evidence type="ECO:0000256" key="3">
    <source>
        <dbReference type="ARBA" id="ARBA00023002"/>
    </source>
</evidence>
<dbReference type="Pfam" id="PF02826">
    <property type="entry name" value="2-Hacid_dh_C"/>
    <property type="match status" value="1"/>
</dbReference>
<dbReference type="GO" id="GO:0016618">
    <property type="term" value="F:hydroxypyruvate reductase [NAD(P)H] activity"/>
    <property type="evidence" value="ECO:0007669"/>
    <property type="project" value="TreeGrafter"/>
</dbReference>
<reference evidence="8 9" key="1">
    <citation type="journal article" date="2023" name="Hortic Res">
        <title>Pangenome of water caltrop reveals structural variations and asymmetric subgenome divergence after allopolyploidization.</title>
        <authorList>
            <person name="Zhang X."/>
            <person name="Chen Y."/>
            <person name="Wang L."/>
            <person name="Yuan Y."/>
            <person name="Fang M."/>
            <person name="Shi L."/>
            <person name="Lu R."/>
            <person name="Comes H.P."/>
            <person name="Ma Y."/>
            <person name="Chen Y."/>
            <person name="Huang G."/>
            <person name="Zhou Y."/>
            <person name="Zheng Z."/>
            <person name="Qiu Y."/>
        </authorList>
    </citation>
    <scope>NUCLEOTIDE SEQUENCE [LARGE SCALE GENOMIC DNA]</scope>
    <source>
        <strain evidence="8">F231</strain>
    </source>
</reference>
<organism evidence="8 9">
    <name type="scientific">Trapa natans</name>
    <name type="common">Water chestnut</name>
    <dbReference type="NCBI Taxonomy" id="22666"/>
    <lineage>
        <taxon>Eukaryota</taxon>
        <taxon>Viridiplantae</taxon>
        <taxon>Streptophyta</taxon>
        <taxon>Embryophyta</taxon>
        <taxon>Tracheophyta</taxon>
        <taxon>Spermatophyta</taxon>
        <taxon>Magnoliopsida</taxon>
        <taxon>eudicotyledons</taxon>
        <taxon>Gunneridae</taxon>
        <taxon>Pentapetalae</taxon>
        <taxon>rosids</taxon>
        <taxon>malvids</taxon>
        <taxon>Myrtales</taxon>
        <taxon>Lythraceae</taxon>
        <taxon>Trapa</taxon>
    </lineage>
</organism>
<evidence type="ECO:0000259" key="7">
    <source>
        <dbReference type="Pfam" id="PF02826"/>
    </source>
</evidence>
<dbReference type="Proteomes" id="UP001346149">
    <property type="component" value="Unassembled WGS sequence"/>
</dbReference>
<dbReference type="SUPFAM" id="SSF51735">
    <property type="entry name" value="NAD(P)-binding Rossmann-fold domains"/>
    <property type="match status" value="1"/>
</dbReference>
<comment type="caution">
    <text evidence="8">The sequence shown here is derived from an EMBL/GenBank/DDBJ whole genome shotgun (WGS) entry which is preliminary data.</text>
</comment>
<keyword evidence="3" id="KW-0560">Oxidoreductase</keyword>
<keyword evidence="9" id="KW-1185">Reference proteome</keyword>
<evidence type="ECO:0000256" key="4">
    <source>
        <dbReference type="ARBA" id="ARBA00023027"/>
    </source>
</evidence>
<dbReference type="AlphaFoldDB" id="A0AAN7R074"/>
<dbReference type="InterPro" id="IPR050223">
    <property type="entry name" value="D-isomer_2-hydroxyacid_DH"/>
</dbReference>
<protein>
    <recommendedName>
        <fullName evidence="7">D-isomer specific 2-hydroxyacid dehydrogenase NAD-binding domain-containing protein</fullName>
    </recommendedName>
</protein>
<dbReference type="FunFam" id="3.40.50.720:FF:000213">
    <property type="entry name" value="Putative 2-hydroxyacid dehydrogenase"/>
    <property type="match status" value="1"/>
</dbReference>
<evidence type="ECO:0000313" key="8">
    <source>
        <dbReference type="EMBL" id="KAK4786559.1"/>
    </source>
</evidence>